<comment type="caution">
    <text evidence="2">The sequence shown here is derived from an EMBL/GenBank/DDBJ whole genome shotgun (WGS) entry which is preliminary data.</text>
</comment>
<evidence type="ECO:0000313" key="3">
    <source>
        <dbReference type="Proteomes" id="UP001300502"/>
    </source>
</evidence>
<proteinExistence type="predicted"/>
<evidence type="ECO:0000256" key="1">
    <source>
        <dbReference type="SAM" id="Coils"/>
    </source>
</evidence>
<sequence>MGYQKVFQSSLVASFAVLLGILCFVSGFGEASLSNNVQRGAYQQVSPIVQVSPTVQVQVTPVVTQQCQKLCVTATQTQIQSCIYTSTQVPYISQCVTVSPTTCYKYVTRYKQVCCEQEYEQQQQYQQQECTQYCQLSYQQSVSYPCQTQISYPCQEYRLMQLQQCCQIPKVKCVQYTQACIQQQIQEQQVQQQQQQEEQQVQQEVQQVQQVEQQQELQYY</sequence>
<protein>
    <submittedName>
        <fullName evidence="2">Uncharacterized protein</fullName>
    </submittedName>
</protein>
<dbReference type="AlphaFoldDB" id="A0AAV9IC33"/>
<keyword evidence="3" id="KW-1185">Reference proteome</keyword>
<name>A0AAV9IC33_9RHOD</name>
<keyword evidence="1" id="KW-0175">Coiled coil</keyword>
<dbReference type="EMBL" id="JANCYU010000026">
    <property type="protein sequence ID" value="KAK4524909.1"/>
    <property type="molecule type" value="Genomic_DNA"/>
</dbReference>
<accession>A0AAV9IC33</accession>
<evidence type="ECO:0000313" key="2">
    <source>
        <dbReference type="EMBL" id="KAK4524909.1"/>
    </source>
</evidence>
<gene>
    <name evidence="2" type="ORF">GAYE_SCF06G2811</name>
</gene>
<feature type="coiled-coil region" evidence="1">
    <location>
        <begin position="187"/>
        <end position="218"/>
    </location>
</feature>
<dbReference type="Proteomes" id="UP001300502">
    <property type="component" value="Unassembled WGS sequence"/>
</dbReference>
<organism evidence="2 3">
    <name type="scientific">Galdieria yellowstonensis</name>
    <dbReference type="NCBI Taxonomy" id="3028027"/>
    <lineage>
        <taxon>Eukaryota</taxon>
        <taxon>Rhodophyta</taxon>
        <taxon>Bangiophyceae</taxon>
        <taxon>Galdieriales</taxon>
        <taxon>Galdieriaceae</taxon>
        <taxon>Galdieria</taxon>
    </lineage>
</organism>
<reference evidence="2 3" key="1">
    <citation type="submission" date="2022-07" db="EMBL/GenBank/DDBJ databases">
        <title>Genome-wide signatures of adaptation to extreme environments.</title>
        <authorList>
            <person name="Cho C.H."/>
            <person name="Yoon H.S."/>
        </authorList>
    </citation>
    <scope>NUCLEOTIDE SEQUENCE [LARGE SCALE GENOMIC DNA]</scope>
    <source>
        <strain evidence="2 3">108.79 E11</strain>
    </source>
</reference>